<organism evidence="4 7">
    <name type="scientific">Rotaria sordida</name>
    <dbReference type="NCBI Taxonomy" id="392033"/>
    <lineage>
        <taxon>Eukaryota</taxon>
        <taxon>Metazoa</taxon>
        <taxon>Spiralia</taxon>
        <taxon>Gnathifera</taxon>
        <taxon>Rotifera</taxon>
        <taxon>Eurotatoria</taxon>
        <taxon>Bdelloidea</taxon>
        <taxon>Philodinida</taxon>
        <taxon>Philodinidae</taxon>
        <taxon>Rotaria</taxon>
    </lineage>
</organism>
<dbReference type="Pfam" id="PF10431">
    <property type="entry name" value="ClpB_D2-small"/>
    <property type="match status" value="1"/>
</dbReference>
<dbReference type="SUPFAM" id="SSF52540">
    <property type="entry name" value="P-loop containing nucleoside triphosphate hydrolases"/>
    <property type="match status" value="1"/>
</dbReference>
<dbReference type="InterPro" id="IPR050130">
    <property type="entry name" value="ClpA_ClpB"/>
</dbReference>
<comment type="caution">
    <text evidence="4">The sequence shown here is derived from an EMBL/GenBank/DDBJ whole genome shotgun (WGS) entry which is preliminary data.</text>
</comment>
<reference evidence="4" key="1">
    <citation type="submission" date="2021-02" db="EMBL/GenBank/DDBJ databases">
        <authorList>
            <person name="Nowell W R."/>
        </authorList>
    </citation>
    <scope>NUCLEOTIDE SEQUENCE</scope>
</reference>
<dbReference type="Proteomes" id="UP000663870">
    <property type="component" value="Unassembled WGS sequence"/>
</dbReference>
<dbReference type="GO" id="GO:0034605">
    <property type="term" value="P:cellular response to heat"/>
    <property type="evidence" value="ECO:0007669"/>
    <property type="project" value="TreeGrafter"/>
</dbReference>
<evidence type="ECO:0000313" key="5">
    <source>
        <dbReference type="EMBL" id="CAF0940341.1"/>
    </source>
</evidence>
<dbReference type="Gene3D" id="1.10.8.60">
    <property type="match status" value="1"/>
</dbReference>
<keyword evidence="1" id="KW-0547">Nucleotide-binding</keyword>
<dbReference type="EMBL" id="CAJNOH010000143">
    <property type="protein sequence ID" value="CAF0903561.1"/>
    <property type="molecule type" value="Genomic_DNA"/>
</dbReference>
<name>A0A813ZU39_9BILA</name>
<dbReference type="GO" id="GO:0016887">
    <property type="term" value="F:ATP hydrolysis activity"/>
    <property type="evidence" value="ECO:0007669"/>
    <property type="project" value="InterPro"/>
</dbReference>
<keyword evidence="8" id="KW-1185">Reference proteome</keyword>
<dbReference type="GO" id="GO:0005524">
    <property type="term" value="F:ATP binding"/>
    <property type="evidence" value="ECO:0007669"/>
    <property type="project" value="UniProtKB-KW"/>
</dbReference>
<dbReference type="AlphaFoldDB" id="A0A813ZU39"/>
<evidence type="ECO:0000313" key="7">
    <source>
        <dbReference type="Proteomes" id="UP000663854"/>
    </source>
</evidence>
<evidence type="ECO:0000313" key="8">
    <source>
        <dbReference type="Proteomes" id="UP000663870"/>
    </source>
</evidence>
<evidence type="ECO:0000256" key="2">
    <source>
        <dbReference type="ARBA" id="ARBA00022840"/>
    </source>
</evidence>
<dbReference type="Gene3D" id="3.40.50.300">
    <property type="entry name" value="P-loop containing nucleotide triphosphate hydrolases"/>
    <property type="match status" value="1"/>
</dbReference>
<feature type="domain" description="Clp ATPase C-terminal" evidence="3">
    <location>
        <begin position="209"/>
        <end position="299"/>
    </location>
</feature>
<dbReference type="InterPro" id="IPR001270">
    <property type="entry name" value="ClpA/B"/>
</dbReference>
<dbReference type="PANTHER" id="PTHR11638:SF18">
    <property type="entry name" value="HEAT SHOCK PROTEIN 104"/>
    <property type="match status" value="1"/>
</dbReference>
<evidence type="ECO:0000256" key="1">
    <source>
        <dbReference type="ARBA" id="ARBA00022741"/>
    </source>
</evidence>
<dbReference type="GO" id="GO:0005737">
    <property type="term" value="C:cytoplasm"/>
    <property type="evidence" value="ECO:0007669"/>
    <property type="project" value="TreeGrafter"/>
</dbReference>
<dbReference type="InterPro" id="IPR019489">
    <property type="entry name" value="Clp_ATPase_C"/>
</dbReference>
<accession>A0A813ZU39</accession>
<dbReference type="Pfam" id="PF07724">
    <property type="entry name" value="AAA_2"/>
    <property type="match status" value="1"/>
</dbReference>
<evidence type="ECO:0000313" key="6">
    <source>
        <dbReference type="EMBL" id="CAF0941028.1"/>
    </source>
</evidence>
<dbReference type="PANTHER" id="PTHR11638">
    <property type="entry name" value="ATP-DEPENDENT CLP PROTEASE"/>
    <property type="match status" value="1"/>
</dbReference>
<dbReference type="InterPro" id="IPR027417">
    <property type="entry name" value="P-loop_NTPase"/>
</dbReference>
<proteinExistence type="predicted"/>
<evidence type="ECO:0000313" key="4">
    <source>
        <dbReference type="EMBL" id="CAF0903561.1"/>
    </source>
</evidence>
<protein>
    <recommendedName>
        <fullName evidence="3">Clp ATPase C-terminal domain-containing protein</fullName>
    </recommendedName>
</protein>
<dbReference type="Proteomes" id="UP000663854">
    <property type="component" value="Unassembled WGS sequence"/>
</dbReference>
<evidence type="ECO:0000259" key="3">
    <source>
        <dbReference type="SMART" id="SM01086"/>
    </source>
</evidence>
<dbReference type="SMART" id="SM01086">
    <property type="entry name" value="ClpB_D2-small"/>
    <property type="match status" value="1"/>
</dbReference>
<dbReference type="EMBL" id="CAJNOL010000218">
    <property type="protein sequence ID" value="CAF0941028.1"/>
    <property type="molecule type" value="Genomic_DNA"/>
</dbReference>
<dbReference type="InterPro" id="IPR003959">
    <property type="entry name" value="ATPase_AAA_core"/>
</dbReference>
<keyword evidence="2" id="KW-0067">ATP-binding</keyword>
<gene>
    <name evidence="5" type="ORF">JXQ802_LOCUS11123</name>
    <name evidence="6" type="ORF">JXQ802_LOCUS11161</name>
    <name evidence="4" type="ORF">PYM288_LOCUS9649</name>
</gene>
<dbReference type="PRINTS" id="PR00300">
    <property type="entry name" value="CLPPROTEASEA"/>
</dbReference>
<dbReference type="EMBL" id="CAJNOL010000217">
    <property type="protein sequence ID" value="CAF0940341.1"/>
    <property type="molecule type" value="Genomic_DNA"/>
</dbReference>
<sequence>MMISYMIDTQGYLTINCEIISQDMDDFEYAPKKEYPGPIGVGKTELVKALSLDLFDSIESMVVINMNKYEKFDSVTLLIDVQSDHVVYGQLIEHIQAQPHAVILFDEANKAHSLVWNFLLQVFNDDSLTVCFMMKKNRKIDLTHTILVLSSNIRSKHILEEIKNLTSSEKPFNEKISPTIKNLVMKEMESAFSLEFLRGLDDIVLFQSLNDNQLFSIIHLKLKSLEERFKEQNIKISSADKAVQLILEKACRSDRGARPLTEYVDDFIISELSKLLMQNILPSNSHITIDINANDQYEFLCQPMTSSTSHTK</sequence>